<evidence type="ECO:0008006" key="4">
    <source>
        <dbReference type="Google" id="ProtNLM"/>
    </source>
</evidence>
<keyword evidence="3" id="KW-1185">Reference proteome</keyword>
<organism evidence="2 3">
    <name type="scientific">Macrosiphum euphorbiae</name>
    <name type="common">potato aphid</name>
    <dbReference type="NCBI Taxonomy" id="13131"/>
    <lineage>
        <taxon>Eukaryota</taxon>
        <taxon>Metazoa</taxon>
        <taxon>Ecdysozoa</taxon>
        <taxon>Arthropoda</taxon>
        <taxon>Hexapoda</taxon>
        <taxon>Insecta</taxon>
        <taxon>Pterygota</taxon>
        <taxon>Neoptera</taxon>
        <taxon>Paraneoptera</taxon>
        <taxon>Hemiptera</taxon>
        <taxon>Sternorrhyncha</taxon>
        <taxon>Aphidomorpha</taxon>
        <taxon>Aphidoidea</taxon>
        <taxon>Aphididae</taxon>
        <taxon>Macrosiphini</taxon>
        <taxon>Macrosiphum</taxon>
    </lineage>
</organism>
<sequence>MLSEAQDMSTISYWLNQWIRSGAKLPHEIVCDYSYALIGAITFSYCQMSRSRYCDICLRVLQNKETSTPAIFIRLDIAHFIKMICRWKCLGKGRIKEFFVRSLIILVESETLQQFEEIFVKIIVIASSETDGLELGSTSVPAPAELFRSHMINMIKDTNLLNDSDLDGEDLDIITNQDLNEDNFSSNQNNMDVYITYLIEKIDNYCSVEGNRINAYHIPELKINLMRIVKDFPMWSNVMKNYFSSNFLTATSAPVEGYIGKLKSKFSKPLTADRFITSHLKTIESETKISRSIQIENRDQYITTNKRELLKTNSVDVRFKEALTVNNVLSNKETEEQNYSKNRIPNNNGYEDIDIEDDFAHYNFTKDNEIVNTICDVPNEDNILLDNFQYETDIKDLLKVIQNDGLEDDISKDILSDENYSENYMSEDDQSEENNMPEDYDETENWKNLGEKPLKKIKRPTKYKGKCPEIERRLNRSGLRSSNKCLIINGNLCKPAVIENKKYIIYNTCPFDSILSSVVITYIESQKYRELVDEKVTKNQFLSICREVAYHKCNTVIYQKRAKMLIGIFKTSKNISEIHTVFTECNISQMTEKLLVENPSSFEHRFCLHCNYTKTFKNTLMIISRNYQQIIIKEGIHHLPGAVCDYMMNTKQVCAKCKEEELQISKELQVTIRIETDWIVEECSLADIPMELIVDTKRYVNK</sequence>
<name>A0AAV0W2T3_9HEMI</name>
<dbReference type="EMBL" id="CARXXK010000001">
    <property type="protein sequence ID" value="CAI6350118.1"/>
    <property type="molecule type" value="Genomic_DNA"/>
</dbReference>
<comment type="caution">
    <text evidence="2">The sequence shown here is derived from an EMBL/GenBank/DDBJ whole genome shotgun (WGS) entry which is preliminary data.</text>
</comment>
<dbReference type="AlphaFoldDB" id="A0AAV0W2T3"/>
<feature type="compositionally biased region" description="Acidic residues" evidence="1">
    <location>
        <begin position="425"/>
        <end position="443"/>
    </location>
</feature>
<evidence type="ECO:0000256" key="1">
    <source>
        <dbReference type="SAM" id="MobiDB-lite"/>
    </source>
</evidence>
<gene>
    <name evidence="2" type="ORF">MEUPH1_LOCUS6612</name>
</gene>
<accession>A0AAV0W2T3</accession>
<proteinExistence type="predicted"/>
<feature type="region of interest" description="Disordered" evidence="1">
    <location>
        <begin position="421"/>
        <end position="444"/>
    </location>
</feature>
<evidence type="ECO:0000313" key="2">
    <source>
        <dbReference type="EMBL" id="CAI6350118.1"/>
    </source>
</evidence>
<evidence type="ECO:0000313" key="3">
    <source>
        <dbReference type="Proteomes" id="UP001160148"/>
    </source>
</evidence>
<dbReference type="Proteomes" id="UP001160148">
    <property type="component" value="Unassembled WGS sequence"/>
</dbReference>
<protein>
    <recommendedName>
        <fullName evidence="4">NOF-FB transposable element protein</fullName>
    </recommendedName>
</protein>
<reference evidence="2 3" key="1">
    <citation type="submission" date="2023-01" db="EMBL/GenBank/DDBJ databases">
        <authorList>
            <person name="Whitehead M."/>
        </authorList>
    </citation>
    <scope>NUCLEOTIDE SEQUENCE [LARGE SCALE GENOMIC DNA]</scope>
</reference>